<dbReference type="Gene3D" id="3.40.50.1010">
    <property type="entry name" value="5'-nuclease"/>
    <property type="match status" value="1"/>
</dbReference>
<dbReference type="OrthoDB" id="9815354at2"/>
<evidence type="ECO:0000256" key="2">
    <source>
        <dbReference type="ARBA" id="ARBA00022649"/>
    </source>
</evidence>
<keyword evidence="5 8" id="KW-0378">Hydrolase</keyword>
<evidence type="ECO:0000313" key="11">
    <source>
        <dbReference type="Proteomes" id="UP000295621"/>
    </source>
</evidence>
<evidence type="ECO:0000256" key="6">
    <source>
        <dbReference type="ARBA" id="ARBA00022842"/>
    </source>
</evidence>
<keyword evidence="8" id="KW-0800">Toxin</keyword>
<comment type="similarity">
    <text evidence="7 8">Belongs to the PINc/VapC protein family.</text>
</comment>
<dbReference type="GO" id="GO:0090729">
    <property type="term" value="F:toxin activity"/>
    <property type="evidence" value="ECO:0007669"/>
    <property type="project" value="UniProtKB-KW"/>
</dbReference>
<evidence type="ECO:0000256" key="7">
    <source>
        <dbReference type="ARBA" id="ARBA00038093"/>
    </source>
</evidence>
<evidence type="ECO:0000256" key="5">
    <source>
        <dbReference type="ARBA" id="ARBA00022801"/>
    </source>
</evidence>
<dbReference type="HAMAP" id="MF_00265">
    <property type="entry name" value="VapC_Nob1"/>
    <property type="match status" value="1"/>
</dbReference>
<dbReference type="InterPro" id="IPR029060">
    <property type="entry name" value="PIN-like_dom_sf"/>
</dbReference>
<evidence type="ECO:0000256" key="4">
    <source>
        <dbReference type="ARBA" id="ARBA00022723"/>
    </source>
</evidence>
<dbReference type="GO" id="GO:0004540">
    <property type="term" value="F:RNA nuclease activity"/>
    <property type="evidence" value="ECO:0007669"/>
    <property type="project" value="InterPro"/>
</dbReference>
<dbReference type="GO" id="GO:0000287">
    <property type="term" value="F:magnesium ion binding"/>
    <property type="evidence" value="ECO:0007669"/>
    <property type="project" value="UniProtKB-UniRule"/>
</dbReference>
<dbReference type="SUPFAM" id="SSF88723">
    <property type="entry name" value="PIN domain-like"/>
    <property type="match status" value="1"/>
</dbReference>
<dbReference type="GO" id="GO:0016787">
    <property type="term" value="F:hydrolase activity"/>
    <property type="evidence" value="ECO:0007669"/>
    <property type="project" value="UniProtKB-KW"/>
</dbReference>
<evidence type="ECO:0000259" key="9">
    <source>
        <dbReference type="Pfam" id="PF01850"/>
    </source>
</evidence>
<keyword evidence="6 8" id="KW-0460">Magnesium</keyword>
<dbReference type="InterPro" id="IPR002716">
    <property type="entry name" value="PIN_dom"/>
</dbReference>
<comment type="cofactor">
    <cofactor evidence="1 8">
        <name>Mg(2+)</name>
        <dbReference type="ChEBI" id="CHEBI:18420"/>
    </cofactor>
</comment>
<evidence type="ECO:0000256" key="1">
    <source>
        <dbReference type="ARBA" id="ARBA00001946"/>
    </source>
</evidence>
<comment type="caution">
    <text evidence="10">The sequence shown here is derived from an EMBL/GenBank/DDBJ whole genome shotgun (WGS) entry which is preliminary data.</text>
</comment>
<keyword evidence="11" id="KW-1185">Reference proteome</keyword>
<dbReference type="InterPro" id="IPR022907">
    <property type="entry name" value="VapC_family"/>
</dbReference>
<dbReference type="CDD" id="cd18731">
    <property type="entry name" value="PIN_NgFitB-like"/>
    <property type="match status" value="1"/>
</dbReference>
<protein>
    <recommendedName>
        <fullName evidence="8">Ribonuclease VapC</fullName>
        <shortName evidence="8">RNase VapC</shortName>
        <ecNumber evidence="8">3.1.-.-</ecNumber>
    </recommendedName>
    <alternativeName>
        <fullName evidence="8">Toxin VapC</fullName>
    </alternativeName>
</protein>
<dbReference type="PANTHER" id="PTHR33653">
    <property type="entry name" value="RIBONUCLEASE VAPC2"/>
    <property type="match status" value="1"/>
</dbReference>
<dbReference type="InterPro" id="IPR050556">
    <property type="entry name" value="Type_II_TA_system_RNase"/>
</dbReference>
<proteinExistence type="inferred from homology"/>
<keyword evidence="3 8" id="KW-0540">Nuclease</keyword>
<dbReference type="EMBL" id="SMKL01000014">
    <property type="protein sequence ID" value="TDC52656.1"/>
    <property type="molecule type" value="Genomic_DNA"/>
</dbReference>
<comment type="function">
    <text evidence="8">Toxic component of a toxin-antitoxin (TA) system. An RNase.</text>
</comment>
<keyword evidence="4 8" id="KW-0479">Metal-binding</keyword>
<reference evidence="10 11" key="1">
    <citation type="submission" date="2019-02" db="EMBL/GenBank/DDBJ databases">
        <title>Draft genome sequences of novel Actinobacteria.</title>
        <authorList>
            <person name="Sahin N."/>
            <person name="Ay H."/>
            <person name="Saygin H."/>
        </authorList>
    </citation>
    <scope>NUCLEOTIDE SEQUENCE [LARGE SCALE GENOMIC DNA]</scope>
    <source>
        <strain evidence="10 11">KC603</strain>
    </source>
</reference>
<dbReference type="EC" id="3.1.-.-" evidence="8"/>
<dbReference type="PANTHER" id="PTHR33653:SF1">
    <property type="entry name" value="RIBONUCLEASE VAPC2"/>
    <property type="match status" value="1"/>
</dbReference>
<dbReference type="Pfam" id="PF01850">
    <property type="entry name" value="PIN"/>
    <property type="match status" value="1"/>
</dbReference>
<gene>
    <name evidence="8" type="primary">vapC</name>
    <name evidence="10" type="ORF">E1212_08410</name>
</gene>
<evidence type="ECO:0000256" key="3">
    <source>
        <dbReference type="ARBA" id="ARBA00022722"/>
    </source>
</evidence>
<name>A0A4R4RSV7_9ACTN</name>
<feature type="binding site" evidence="8">
    <location>
        <position position="103"/>
    </location>
    <ligand>
        <name>Mg(2+)</name>
        <dbReference type="ChEBI" id="CHEBI:18420"/>
    </ligand>
</feature>
<organism evidence="10 11">
    <name type="scientific">Jiangella ureilytica</name>
    <dbReference type="NCBI Taxonomy" id="2530374"/>
    <lineage>
        <taxon>Bacteria</taxon>
        <taxon>Bacillati</taxon>
        <taxon>Actinomycetota</taxon>
        <taxon>Actinomycetes</taxon>
        <taxon>Jiangellales</taxon>
        <taxon>Jiangellaceae</taxon>
        <taxon>Jiangella</taxon>
    </lineage>
</organism>
<accession>A0A4R4RSV7</accession>
<dbReference type="Proteomes" id="UP000295621">
    <property type="component" value="Unassembled WGS sequence"/>
</dbReference>
<evidence type="ECO:0000313" key="10">
    <source>
        <dbReference type="EMBL" id="TDC52656.1"/>
    </source>
</evidence>
<keyword evidence="2 8" id="KW-1277">Toxin-antitoxin system</keyword>
<dbReference type="AlphaFoldDB" id="A0A4R4RSV7"/>
<feature type="binding site" evidence="8">
    <location>
        <position position="5"/>
    </location>
    <ligand>
        <name>Mg(2+)</name>
        <dbReference type="ChEBI" id="CHEBI:18420"/>
    </ligand>
</feature>
<evidence type="ECO:0000256" key="8">
    <source>
        <dbReference type="HAMAP-Rule" id="MF_00265"/>
    </source>
</evidence>
<sequence>MIALDTNVLSELFTPVPHPDVVAWRRAHLGETVITAVTKAEILYGIEKLPEGRRRRRFEVVIRETFAAHTPSAVLPFDDAAAAEYARIVAHRESIGRPISVPDAQIAAICASQDVPLATRNVRDFEETGIVVLDPFVGQGST</sequence>
<feature type="domain" description="PIN" evidence="9">
    <location>
        <begin position="2"/>
        <end position="128"/>
    </location>
</feature>